<organism evidence="10 11">
    <name type="scientific">Daucus carota subsp. sativus</name>
    <name type="common">Carrot</name>
    <dbReference type="NCBI Taxonomy" id="79200"/>
    <lineage>
        <taxon>Eukaryota</taxon>
        <taxon>Viridiplantae</taxon>
        <taxon>Streptophyta</taxon>
        <taxon>Embryophyta</taxon>
        <taxon>Tracheophyta</taxon>
        <taxon>Spermatophyta</taxon>
        <taxon>Magnoliopsida</taxon>
        <taxon>eudicotyledons</taxon>
        <taxon>Gunneridae</taxon>
        <taxon>Pentapetalae</taxon>
        <taxon>asterids</taxon>
        <taxon>campanulids</taxon>
        <taxon>Apiales</taxon>
        <taxon>Apiaceae</taxon>
        <taxon>Apioideae</taxon>
        <taxon>Scandiceae</taxon>
        <taxon>Daucinae</taxon>
        <taxon>Daucus</taxon>
        <taxon>Daucus sect. Daucus</taxon>
    </lineage>
</organism>
<dbReference type="KEGG" id="dcr:108199425"/>
<dbReference type="Proteomes" id="UP000077755">
    <property type="component" value="Chromosome 8"/>
</dbReference>
<sequence>MVETEHPRLLLHQFISPDLCKELEFIHKSCSTTGYRSNVFSTTLSHLIATNSSQLIIPFVSIRERLKEKVEEFFGCEFELFIEFTGLISWTRGASIGWHSDDNRPYLKQRHFAAVCYLNSYGIDFEGGVFHFQHGKPASVAPMTGDVLIYTADSRNIHSVDEIIDGERLTLTLWFTRDASHDEDAKLISFLSSTLLDSSDTNINHLLPSPASNNMYWFPPDQASNYQSGFDLRCARIYIAGYDIYCSRDKGYSLADDLSDSFVELLNEPLQLAWRNQLLKKEFVNILHALQVLQFYYWKHTEWQPSDYKANNDDVVQMSESLLERIQNLKLQFVRNYRSVEAIFPDRTGGRSLLEQSIDWASFSAANVAWEAYTSKLHQEILNSFPEWKMHNSMFSNPSTES</sequence>
<dbReference type="GO" id="GO:0005506">
    <property type="term" value="F:iron ion binding"/>
    <property type="evidence" value="ECO:0007669"/>
    <property type="project" value="InterPro"/>
</dbReference>
<keyword evidence="11" id="KW-1185">Reference proteome</keyword>
<dbReference type="GO" id="GO:0019797">
    <property type="term" value="F:procollagen-proline 3-dioxygenase activity"/>
    <property type="evidence" value="ECO:0007669"/>
    <property type="project" value="UniProtKB-EC"/>
</dbReference>
<feature type="domain" description="Fe2OG dioxygenase" evidence="9">
    <location>
        <begin position="72"/>
        <end position="177"/>
    </location>
</feature>
<evidence type="ECO:0000313" key="11">
    <source>
        <dbReference type="Proteomes" id="UP000077755"/>
    </source>
</evidence>
<evidence type="ECO:0000256" key="3">
    <source>
        <dbReference type="ARBA" id="ARBA00012262"/>
    </source>
</evidence>
<keyword evidence="4" id="KW-0479">Metal-binding</keyword>
<evidence type="ECO:0000256" key="6">
    <source>
        <dbReference type="ARBA" id="ARBA00022964"/>
    </source>
</evidence>
<evidence type="ECO:0000256" key="5">
    <source>
        <dbReference type="ARBA" id="ARBA00022737"/>
    </source>
</evidence>
<evidence type="ECO:0000313" key="10">
    <source>
        <dbReference type="EMBL" id="WOH13258.1"/>
    </source>
</evidence>
<evidence type="ECO:0000256" key="8">
    <source>
        <dbReference type="ARBA" id="ARBA00023004"/>
    </source>
</evidence>
<dbReference type="PANTHER" id="PTHR14049:SF9">
    <property type="entry name" value="PROCOLLAGEN-PROLINE 3-DIOXYGENASE"/>
    <property type="match status" value="1"/>
</dbReference>
<keyword evidence="8" id="KW-0408">Iron</keyword>
<comment type="cofactor">
    <cofactor evidence="2">
        <name>Fe cation</name>
        <dbReference type="ChEBI" id="CHEBI:24875"/>
    </cofactor>
</comment>
<dbReference type="Pfam" id="PF13640">
    <property type="entry name" value="2OG-FeII_Oxy_3"/>
    <property type="match status" value="1"/>
</dbReference>
<name>A0AAF0XS98_DAUCS</name>
<protein>
    <recommendedName>
        <fullName evidence="3">procollagen-proline 3-dioxygenase</fullName>
        <ecNumber evidence="3">1.14.11.7</ecNumber>
    </recommendedName>
</protein>
<evidence type="ECO:0000256" key="2">
    <source>
        <dbReference type="ARBA" id="ARBA00001962"/>
    </source>
</evidence>
<dbReference type="EC" id="1.14.11.7" evidence="3"/>
<keyword evidence="6" id="KW-0223">Dioxygenase</keyword>
<keyword evidence="7" id="KW-0560">Oxidoreductase</keyword>
<proteinExistence type="predicted"/>
<keyword evidence="5" id="KW-0677">Repeat</keyword>
<dbReference type="InterPro" id="IPR039575">
    <property type="entry name" value="P3H"/>
</dbReference>
<dbReference type="GO" id="GO:0031418">
    <property type="term" value="F:L-ascorbic acid binding"/>
    <property type="evidence" value="ECO:0007669"/>
    <property type="project" value="InterPro"/>
</dbReference>
<evidence type="ECO:0000256" key="4">
    <source>
        <dbReference type="ARBA" id="ARBA00022723"/>
    </source>
</evidence>
<comment type="cofactor">
    <cofactor evidence="1">
        <name>L-ascorbate</name>
        <dbReference type="ChEBI" id="CHEBI:38290"/>
    </cofactor>
</comment>
<evidence type="ECO:0000256" key="1">
    <source>
        <dbReference type="ARBA" id="ARBA00001961"/>
    </source>
</evidence>
<dbReference type="PROSITE" id="PS51471">
    <property type="entry name" value="FE2OG_OXY"/>
    <property type="match status" value="1"/>
</dbReference>
<dbReference type="Gene3D" id="2.60.120.620">
    <property type="entry name" value="q2cbj1_9rhob like domain"/>
    <property type="match status" value="1"/>
</dbReference>
<evidence type="ECO:0000256" key="7">
    <source>
        <dbReference type="ARBA" id="ARBA00023002"/>
    </source>
</evidence>
<reference evidence="10" key="2">
    <citation type="submission" date="2022-03" db="EMBL/GenBank/DDBJ databases">
        <title>Draft title - Genomic analysis of global carrot germplasm unveils the trajectory of domestication and the origin of high carotenoid orange carrot.</title>
        <authorList>
            <person name="Iorizzo M."/>
            <person name="Ellison S."/>
            <person name="Senalik D."/>
            <person name="Macko-Podgorni A."/>
            <person name="Grzebelus D."/>
            <person name="Bostan H."/>
            <person name="Rolling W."/>
            <person name="Curaba J."/>
            <person name="Simon P."/>
        </authorList>
    </citation>
    <scope>NUCLEOTIDE SEQUENCE</scope>
    <source>
        <tissue evidence="10">Leaf</tissue>
    </source>
</reference>
<dbReference type="InterPro" id="IPR044862">
    <property type="entry name" value="Pro_4_hyd_alph_FE2OG_OXY"/>
</dbReference>
<accession>A0AAF0XS98</accession>
<gene>
    <name evidence="10" type="ORF">DCAR_0832767</name>
</gene>
<dbReference type="SMART" id="SM00702">
    <property type="entry name" value="P4Hc"/>
    <property type="match status" value="1"/>
</dbReference>
<dbReference type="AlphaFoldDB" id="A0AAF0XS98"/>
<dbReference type="InterPro" id="IPR006620">
    <property type="entry name" value="Pro_4_hyd_alph"/>
</dbReference>
<dbReference type="GO" id="GO:0032963">
    <property type="term" value="P:collagen metabolic process"/>
    <property type="evidence" value="ECO:0007669"/>
    <property type="project" value="InterPro"/>
</dbReference>
<evidence type="ECO:0000259" key="9">
    <source>
        <dbReference type="PROSITE" id="PS51471"/>
    </source>
</evidence>
<reference evidence="10" key="1">
    <citation type="journal article" date="2016" name="Nat. Genet.">
        <title>A high-quality carrot genome assembly provides new insights into carotenoid accumulation and asterid genome evolution.</title>
        <authorList>
            <person name="Iorizzo M."/>
            <person name="Ellison S."/>
            <person name="Senalik D."/>
            <person name="Zeng P."/>
            <person name="Satapoomin P."/>
            <person name="Huang J."/>
            <person name="Bowman M."/>
            <person name="Iovene M."/>
            <person name="Sanseverino W."/>
            <person name="Cavagnaro P."/>
            <person name="Yildiz M."/>
            <person name="Macko-Podgorni A."/>
            <person name="Moranska E."/>
            <person name="Grzebelus E."/>
            <person name="Grzebelus D."/>
            <person name="Ashrafi H."/>
            <person name="Zheng Z."/>
            <person name="Cheng S."/>
            <person name="Spooner D."/>
            <person name="Van Deynze A."/>
            <person name="Simon P."/>
        </authorList>
    </citation>
    <scope>NUCLEOTIDE SEQUENCE</scope>
    <source>
        <tissue evidence="10">Leaf</tissue>
    </source>
</reference>
<dbReference type="InterPro" id="IPR005123">
    <property type="entry name" value="Oxoglu/Fe-dep_dioxygenase_dom"/>
</dbReference>
<dbReference type="PANTHER" id="PTHR14049">
    <property type="entry name" value="LEPRECAN 1"/>
    <property type="match status" value="1"/>
</dbReference>
<dbReference type="EMBL" id="CP093350">
    <property type="protein sequence ID" value="WOH13258.1"/>
    <property type="molecule type" value="Genomic_DNA"/>
</dbReference>